<dbReference type="EMBL" id="VLPL01000001">
    <property type="protein sequence ID" value="TSJ48048.1"/>
    <property type="molecule type" value="Genomic_DNA"/>
</dbReference>
<dbReference type="Proteomes" id="UP000316008">
    <property type="component" value="Unassembled WGS sequence"/>
</dbReference>
<sequence length="308" mass="35333">MKTFISYAFLLITGVSFSQKQDSIKGKTISYVFKAGTGVINANKIAFSDDTWDQLTPGFQIPDSFLINPNGTDYLGTKVDDGYTLFSFSFVNNKEKRAGKNFRFSTTIHFGYGPEAQVSRYWFHEIKTIIDTLNSSQTGNPYYVIGNRRQDIQKYYRVKSTMIGLGERFALRPDRIFQFETGLDVYFLFAKPSVVQSQIRDNYYVEGVNENNYQSPVPTPVLNETQTTDYTAKMAKGLLVSVPFDISFALSKKNRFFKRVRLGLEVNYGIAFQFTPGKTSCNYSKNGALNLRYEFFEFRRPFQSKSQK</sequence>
<evidence type="ECO:0000313" key="2">
    <source>
        <dbReference type="Proteomes" id="UP000316008"/>
    </source>
</evidence>
<gene>
    <name evidence="1" type="ORF">FO442_02640</name>
</gene>
<dbReference type="OrthoDB" id="1467485at2"/>
<name>A0A556N7D9_9FLAO</name>
<accession>A0A556N7D9</accession>
<dbReference type="RefSeq" id="WP_144331583.1">
    <property type="nucleotide sequence ID" value="NZ_VLPL01000001.1"/>
</dbReference>
<evidence type="ECO:0000313" key="1">
    <source>
        <dbReference type="EMBL" id="TSJ48048.1"/>
    </source>
</evidence>
<reference evidence="1 2" key="1">
    <citation type="submission" date="2019-07" db="EMBL/GenBank/DDBJ databases">
        <authorList>
            <person name="Huq M.A."/>
        </authorList>
    </citation>
    <scope>NUCLEOTIDE SEQUENCE [LARGE SCALE GENOMIC DNA]</scope>
    <source>
        <strain evidence="1 2">MAH-3</strain>
    </source>
</reference>
<organism evidence="1 2">
    <name type="scientific">Fluviicola chungangensis</name>
    <dbReference type="NCBI Taxonomy" id="2597671"/>
    <lineage>
        <taxon>Bacteria</taxon>
        <taxon>Pseudomonadati</taxon>
        <taxon>Bacteroidota</taxon>
        <taxon>Flavobacteriia</taxon>
        <taxon>Flavobacteriales</taxon>
        <taxon>Crocinitomicaceae</taxon>
        <taxon>Fluviicola</taxon>
    </lineage>
</organism>
<dbReference type="AlphaFoldDB" id="A0A556N7D9"/>
<keyword evidence="2" id="KW-1185">Reference proteome</keyword>
<proteinExistence type="predicted"/>
<comment type="caution">
    <text evidence="1">The sequence shown here is derived from an EMBL/GenBank/DDBJ whole genome shotgun (WGS) entry which is preliminary data.</text>
</comment>
<protein>
    <submittedName>
        <fullName evidence="1">Uncharacterized protein</fullName>
    </submittedName>
</protein>